<dbReference type="RefSeq" id="WP_007857874.1">
    <property type="nucleotide sequence ID" value="NZ_KQ235880.1"/>
</dbReference>
<proteinExistence type="predicted"/>
<dbReference type="EMBL" id="ADLK01000026">
    <property type="protein sequence ID" value="KMW17801.1"/>
    <property type="molecule type" value="Genomic_DNA"/>
</dbReference>
<dbReference type="PATRIC" id="fig|742734.4.peg.3741"/>
<feature type="signal peptide" evidence="1">
    <location>
        <begin position="1"/>
        <end position="26"/>
    </location>
</feature>
<comment type="caution">
    <text evidence="2">The sequence shown here is derived from an EMBL/GenBank/DDBJ whole genome shotgun (WGS) entry which is preliminary data.</text>
</comment>
<keyword evidence="1" id="KW-0732">Signal</keyword>
<reference evidence="2 3" key="1">
    <citation type="submission" date="2011-04" db="EMBL/GenBank/DDBJ databases">
        <title>The Genome Sequence of Clostridium citroniae WAL-19142.</title>
        <authorList>
            <consortium name="The Broad Institute Genome Sequencing Platform"/>
            <person name="Earl A."/>
            <person name="Ward D."/>
            <person name="Feldgarden M."/>
            <person name="Gevers D."/>
            <person name="Warren Y.A."/>
            <person name="Tyrrell K.L."/>
            <person name="Citron D.M."/>
            <person name="Goldstein E.J."/>
            <person name="Daigneault M."/>
            <person name="Allen-Vercoe E."/>
            <person name="Young S.K."/>
            <person name="Zeng Q."/>
            <person name="Gargeya S."/>
            <person name="Fitzgerald M."/>
            <person name="Haas B."/>
            <person name="Abouelleil A."/>
            <person name="Alvarado L."/>
            <person name="Arachchi H.M."/>
            <person name="Berlin A."/>
            <person name="Brown A."/>
            <person name="Chapman S.B."/>
            <person name="Chen Z."/>
            <person name="Dunbar C."/>
            <person name="Freedman E."/>
            <person name="Gearin G."/>
            <person name="Gellesch M."/>
            <person name="Goldberg J."/>
            <person name="Griggs A."/>
            <person name="Gujja S."/>
            <person name="Heilman E.R."/>
            <person name="Heiman D."/>
            <person name="Howarth C."/>
            <person name="Larson L."/>
            <person name="Lui A."/>
            <person name="MacDonald P.J."/>
            <person name="Mehta T."/>
            <person name="Montmayeur A."/>
            <person name="Murphy C."/>
            <person name="Neiman D."/>
            <person name="Pearson M."/>
            <person name="Priest M."/>
            <person name="Roberts A."/>
            <person name="Saif S."/>
            <person name="Shea T."/>
            <person name="Shenoy N."/>
            <person name="Sisk P."/>
            <person name="Stolte C."/>
            <person name="Sykes S."/>
            <person name="White J."/>
            <person name="Yandava C."/>
            <person name="Wortman J."/>
            <person name="Nusbaum C."/>
            <person name="Birren B."/>
        </authorList>
    </citation>
    <scope>NUCLEOTIDE SEQUENCE [LARGE SCALE GENOMIC DNA]</scope>
    <source>
        <strain evidence="2 3">WAL-19142</strain>
    </source>
</reference>
<accession>A0A0J9C086</accession>
<sequence length="132" mass="14276">MNLKTISCIFLLVMSAVLTFCGCTQPTPVLSDGTYVTSGNETDFFQPAITFDLTEHRFSFGFNPSSSYLTAGTISVDNGYVTAATDDGAYTYIFEIKDKNTVCFVQKGSDPVTVMKGESPVTDGTEFKLTGQ</sequence>
<organism evidence="2 3">
    <name type="scientific">[Clostridium] citroniae WAL-19142</name>
    <dbReference type="NCBI Taxonomy" id="742734"/>
    <lineage>
        <taxon>Bacteria</taxon>
        <taxon>Bacillati</taxon>
        <taxon>Bacillota</taxon>
        <taxon>Clostridia</taxon>
        <taxon>Lachnospirales</taxon>
        <taxon>Lachnospiraceae</taxon>
        <taxon>Enterocloster</taxon>
    </lineage>
</organism>
<evidence type="ECO:0000313" key="3">
    <source>
        <dbReference type="Proteomes" id="UP000037392"/>
    </source>
</evidence>
<dbReference type="GeneID" id="93166363"/>
<dbReference type="OrthoDB" id="2066000at2"/>
<evidence type="ECO:0000256" key="1">
    <source>
        <dbReference type="SAM" id="SignalP"/>
    </source>
</evidence>
<name>A0A0J9C086_9FIRM</name>
<dbReference type="PROSITE" id="PS51257">
    <property type="entry name" value="PROKAR_LIPOPROTEIN"/>
    <property type="match status" value="1"/>
</dbReference>
<dbReference type="AlphaFoldDB" id="A0A0J9C086"/>
<evidence type="ECO:0000313" key="2">
    <source>
        <dbReference type="EMBL" id="KMW17801.1"/>
    </source>
</evidence>
<feature type="chain" id="PRO_5038654087" evidence="1">
    <location>
        <begin position="27"/>
        <end position="132"/>
    </location>
</feature>
<dbReference type="Proteomes" id="UP000037392">
    <property type="component" value="Unassembled WGS sequence"/>
</dbReference>
<protein>
    <submittedName>
        <fullName evidence="2">Uncharacterized protein</fullName>
    </submittedName>
</protein>
<gene>
    <name evidence="2" type="ORF">HMPREF9470_03490</name>
</gene>